<dbReference type="Pfam" id="PF00126">
    <property type="entry name" value="HTH_1"/>
    <property type="match status" value="1"/>
</dbReference>
<feature type="domain" description="HTH lysR-type" evidence="5">
    <location>
        <begin position="10"/>
        <end position="67"/>
    </location>
</feature>
<dbReference type="RefSeq" id="WP_003138279.1">
    <property type="nucleotide sequence ID" value="NZ_AP014651.1"/>
</dbReference>
<comment type="caution">
    <text evidence="7">The sequence shown here is derived from an EMBL/GenBank/DDBJ whole genome shotgun (WGS) entry which is preliminary data.</text>
</comment>
<accession>A0A0C6EDM3</accession>
<dbReference type="Gene3D" id="3.40.190.10">
    <property type="entry name" value="Periplasmic binding protein-like II"/>
    <property type="match status" value="2"/>
</dbReference>
<reference evidence="7 8" key="1">
    <citation type="submission" date="2017-08" db="EMBL/GenBank/DDBJ databases">
        <authorList>
            <person name="Feschi L."/>
            <person name="Jeukens J."/>
            <person name="Emond-Rheault J.-G."/>
            <person name="Kukavica-Ibrulj I."/>
            <person name="Boyle B."/>
            <person name="Levesque R.C."/>
        </authorList>
    </citation>
    <scope>NUCLEOTIDE SEQUENCE [LARGE SCALE GENOMIC DNA]</scope>
    <source>
        <strain evidence="7 8">PA-W36</strain>
    </source>
</reference>
<dbReference type="Proteomes" id="UP000433532">
    <property type="component" value="Unassembled WGS sequence"/>
</dbReference>
<keyword evidence="2" id="KW-0805">Transcription regulation</keyword>
<dbReference type="InterPro" id="IPR005119">
    <property type="entry name" value="LysR_subst-bd"/>
</dbReference>
<dbReference type="InterPro" id="IPR036390">
    <property type="entry name" value="WH_DNA-bd_sf"/>
</dbReference>
<dbReference type="Gene3D" id="1.10.10.10">
    <property type="entry name" value="Winged helix-like DNA-binding domain superfamily/Winged helix DNA-binding domain"/>
    <property type="match status" value="1"/>
</dbReference>
<dbReference type="Proteomes" id="UP000284767">
    <property type="component" value="Unassembled WGS sequence"/>
</dbReference>
<sequence length="304" mass="34075">MQQIHDLRRIDLNLLVVLDALLSERHVSRAAQRLAMSQPAVSHALGRLRELFGDPLLVRVKSRMQLTSLALELAPKLQASLDQVRGVIGGPAFEPVRSRRHFRLGMSDYGAWVVLPALLRQQQALAPGVSFGIVQEPRLETARQVAEGQLDCALGVFPLLPEGVRARRLFEERFVCVCRRSLFDRPDGLSLDRYLAARHVRVSLQDNPAEEVDSALEKRGLRRQVALTLPHFTVAPALLAGTDLVLTIAERILERLRLPEELAVCEPPLAIPRFDYVQIWRGDAEREAAGAWLREQIQAAARKI</sequence>
<dbReference type="Pfam" id="PF03466">
    <property type="entry name" value="LysR_substrate"/>
    <property type="match status" value="1"/>
</dbReference>
<evidence type="ECO:0000256" key="4">
    <source>
        <dbReference type="ARBA" id="ARBA00023163"/>
    </source>
</evidence>
<organism evidence="7 8">
    <name type="scientific">Pseudomonas aeruginosa</name>
    <dbReference type="NCBI Taxonomy" id="287"/>
    <lineage>
        <taxon>Bacteria</taxon>
        <taxon>Pseudomonadati</taxon>
        <taxon>Pseudomonadota</taxon>
        <taxon>Gammaproteobacteria</taxon>
        <taxon>Pseudomonadales</taxon>
        <taxon>Pseudomonadaceae</taxon>
        <taxon>Pseudomonas</taxon>
    </lineage>
</organism>
<dbReference type="CDD" id="cd08465">
    <property type="entry name" value="PBP2_ToxR"/>
    <property type="match status" value="1"/>
</dbReference>
<evidence type="ECO:0000313" key="9">
    <source>
        <dbReference type="Proteomes" id="UP000433532"/>
    </source>
</evidence>
<dbReference type="GO" id="GO:0003700">
    <property type="term" value="F:DNA-binding transcription factor activity"/>
    <property type="evidence" value="ECO:0007669"/>
    <property type="project" value="InterPro"/>
</dbReference>
<keyword evidence="3" id="KW-0238">DNA-binding</keyword>
<evidence type="ECO:0000256" key="3">
    <source>
        <dbReference type="ARBA" id="ARBA00023125"/>
    </source>
</evidence>
<dbReference type="InterPro" id="IPR036388">
    <property type="entry name" value="WH-like_DNA-bd_sf"/>
</dbReference>
<gene>
    <name evidence="6" type="ORF">GNQ48_12935</name>
    <name evidence="7" type="ORF">IPC1295_29570</name>
</gene>
<dbReference type="SUPFAM" id="SSF46785">
    <property type="entry name" value="Winged helix' DNA-binding domain"/>
    <property type="match status" value="1"/>
</dbReference>
<evidence type="ECO:0000256" key="1">
    <source>
        <dbReference type="ARBA" id="ARBA00009437"/>
    </source>
</evidence>
<evidence type="ECO:0000256" key="2">
    <source>
        <dbReference type="ARBA" id="ARBA00023015"/>
    </source>
</evidence>
<evidence type="ECO:0000313" key="6">
    <source>
        <dbReference type="EMBL" id="MUI35916.1"/>
    </source>
</evidence>
<dbReference type="PROSITE" id="PS50931">
    <property type="entry name" value="HTH_LYSR"/>
    <property type="match status" value="1"/>
</dbReference>
<keyword evidence="4" id="KW-0804">Transcription</keyword>
<dbReference type="PRINTS" id="PR00039">
    <property type="entry name" value="HTHLYSR"/>
</dbReference>
<evidence type="ECO:0000313" key="8">
    <source>
        <dbReference type="Proteomes" id="UP000284767"/>
    </source>
</evidence>
<dbReference type="EMBL" id="NSNE01000025">
    <property type="protein sequence ID" value="RPM05456.1"/>
    <property type="molecule type" value="Genomic_DNA"/>
</dbReference>
<evidence type="ECO:0000313" key="7">
    <source>
        <dbReference type="EMBL" id="RPM05456.1"/>
    </source>
</evidence>
<name>A0A0C6EDM3_PSEAI</name>
<evidence type="ECO:0000259" key="5">
    <source>
        <dbReference type="PROSITE" id="PS50931"/>
    </source>
</evidence>
<reference evidence="6 9" key="3">
    <citation type="submission" date="2019-11" db="EMBL/GenBank/DDBJ databases">
        <title>Genomes of ocular Pseudomonas aeruginosa isolates.</title>
        <authorList>
            <person name="Khan M."/>
            <person name="Rice S.A."/>
            <person name="Willcox M.D.P."/>
            <person name="Stapleton F."/>
        </authorList>
    </citation>
    <scope>NUCLEOTIDE SEQUENCE [LARGE SCALE GENOMIC DNA]</scope>
    <source>
        <strain evidence="6 9">PA221</strain>
    </source>
</reference>
<dbReference type="PANTHER" id="PTHR30118">
    <property type="entry name" value="HTH-TYPE TRANSCRIPTIONAL REGULATOR LEUO-RELATED"/>
    <property type="match status" value="1"/>
</dbReference>
<dbReference type="InterPro" id="IPR000847">
    <property type="entry name" value="LysR_HTH_N"/>
</dbReference>
<dbReference type="PANTHER" id="PTHR30118:SF15">
    <property type="entry name" value="TRANSCRIPTIONAL REGULATORY PROTEIN"/>
    <property type="match status" value="1"/>
</dbReference>
<proteinExistence type="inferred from homology"/>
<protein>
    <submittedName>
        <fullName evidence="7">LysR family transcriptional regulator</fullName>
    </submittedName>
</protein>
<dbReference type="AlphaFoldDB" id="A0A0C6EDM3"/>
<dbReference type="GO" id="GO:0003677">
    <property type="term" value="F:DNA binding"/>
    <property type="evidence" value="ECO:0007669"/>
    <property type="project" value="UniProtKB-KW"/>
</dbReference>
<dbReference type="EMBL" id="WOAD01000009">
    <property type="protein sequence ID" value="MUI35916.1"/>
    <property type="molecule type" value="Genomic_DNA"/>
</dbReference>
<dbReference type="SUPFAM" id="SSF53850">
    <property type="entry name" value="Periplasmic binding protein-like II"/>
    <property type="match status" value="1"/>
</dbReference>
<reference evidence="7 8" key="2">
    <citation type="submission" date="2019-01" db="EMBL/GenBank/DDBJ databases">
        <title>The Pseudomonas aeruginosa pan-genome provides new insights on its population structure, horizontal gene transfer and pathogenicity.</title>
        <authorList>
            <person name="Freschi L."/>
            <person name="Vincent A.T."/>
            <person name="Jeukens J."/>
            <person name="Emond-Rheault J.-G."/>
            <person name="Kukavica-Ibrulj I."/>
            <person name="Dupont M.-J."/>
            <person name="Charette S.J."/>
            <person name="Boyle B."/>
            <person name="Levesque R.C."/>
        </authorList>
    </citation>
    <scope>NUCLEOTIDE SEQUENCE [LARGE SCALE GENOMIC DNA]</scope>
    <source>
        <strain evidence="7 8">PA-W36</strain>
    </source>
</reference>
<dbReference type="InterPro" id="IPR050389">
    <property type="entry name" value="LysR-type_TF"/>
</dbReference>
<comment type="similarity">
    <text evidence="1">Belongs to the LysR transcriptional regulatory family.</text>
</comment>